<dbReference type="EMBL" id="BSNS01000022">
    <property type="protein sequence ID" value="GLQ56858.1"/>
    <property type="molecule type" value="Genomic_DNA"/>
</dbReference>
<proteinExistence type="predicted"/>
<feature type="transmembrane region" description="Helical" evidence="1">
    <location>
        <begin position="82"/>
        <end position="102"/>
    </location>
</feature>
<keyword evidence="1" id="KW-0812">Transmembrane</keyword>
<protein>
    <recommendedName>
        <fullName evidence="4">Copper resistance protein D domain-containing protein</fullName>
    </recommendedName>
</protein>
<organism evidence="2 3">
    <name type="scientific">Devosia nitrariae</name>
    <dbReference type="NCBI Taxonomy" id="2071872"/>
    <lineage>
        <taxon>Bacteria</taxon>
        <taxon>Pseudomonadati</taxon>
        <taxon>Pseudomonadota</taxon>
        <taxon>Alphaproteobacteria</taxon>
        <taxon>Hyphomicrobiales</taxon>
        <taxon>Devosiaceae</taxon>
        <taxon>Devosia</taxon>
    </lineage>
</organism>
<keyword evidence="3" id="KW-1185">Reference proteome</keyword>
<sequence>MDLIIFNLLLVVHLISLGVGLAGNIVMPLIGRRMAGATPEMRSTLGGLGAEIGRNGRIAFGLLVVTGIIMVAMRYGGDVAGLGPWFQAKMVFVVLLLAALVVSAVKPNLVKPQLLGLVMRLLLLGIVFCAVFAFS</sequence>
<feature type="transmembrane region" description="Helical" evidence="1">
    <location>
        <begin position="58"/>
        <end position="76"/>
    </location>
</feature>
<keyword evidence="1" id="KW-0472">Membrane</keyword>
<evidence type="ECO:0000313" key="3">
    <source>
        <dbReference type="Proteomes" id="UP001156691"/>
    </source>
</evidence>
<dbReference type="Proteomes" id="UP001156691">
    <property type="component" value="Unassembled WGS sequence"/>
</dbReference>
<evidence type="ECO:0000313" key="2">
    <source>
        <dbReference type="EMBL" id="GLQ56858.1"/>
    </source>
</evidence>
<dbReference type="RefSeq" id="WP_284342253.1">
    <property type="nucleotide sequence ID" value="NZ_BSNS01000022.1"/>
</dbReference>
<feature type="transmembrane region" description="Helical" evidence="1">
    <location>
        <begin position="114"/>
        <end position="134"/>
    </location>
</feature>
<evidence type="ECO:0000256" key="1">
    <source>
        <dbReference type="SAM" id="Phobius"/>
    </source>
</evidence>
<feature type="transmembrane region" description="Helical" evidence="1">
    <location>
        <begin position="6"/>
        <end position="26"/>
    </location>
</feature>
<keyword evidence="1" id="KW-1133">Transmembrane helix</keyword>
<comment type="caution">
    <text evidence="2">The sequence shown here is derived from an EMBL/GenBank/DDBJ whole genome shotgun (WGS) entry which is preliminary data.</text>
</comment>
<name>A0ABQ5WAW6_9HYPH</name>
<accession>A0ABQ5WAW6</accession>
<gene>
    <name evidence="2" type="ORF">GCM10010862_41170</name>
</gene>
<reference evidence="3" key="1">
    <citation type="journal article" date="2019" name="Int. J. Syst. Evol. Microbiol.">
        <title>The Global Catalogue of Microorganisms (GCM) 10K type strain sequencing project: providing services to taxonomists for standard genome sequencing and annotation.</title>
        <authorList>
            <consortium name="The Broad Institute Genomics Platform"/>
            <consortium name="The Broad Institute Genome Sequencing Center for Infectious Disease"/>
            <person name="Wu L."/>
            <person name="Ma J."/>
        </authorList>
    </citation>
    <scope>NUCLEOTIDE SEQUENCE [LARGE SCALE GENOMIC DNA]</scope>
    <source>
        <strain evidence="3">NBRC 112416</strain>
    </source>
</reference>
<evidence type="ECO:0008006" key="4">
    <source>
        <dbReference type="Google" id="ProtNLM"/>
    </source>
</evidence>